<evidence type="ECO:0000256" key="1">
    <source>
        <dbReference type="ARBA" id="ARBA00004496"/>
    </source>
</evidence>
<dbReference type="GO" id="GO:0003684">
    <property type="term" value="F:damaged DNA binding"/>
    <property type="evidence" value="ECO:0007669"/>
    <property type="project" value="InterPro"/>
</dbReference>
<dbReference type="EC" id="2.7.7.7" evidence="15"/>
<gene>
    <name evidence="15" type="primary">dinB</name>
    <name evidence="17" type="ORF">SAMN06297280_2918</name>
</gene>
<evidence type="ECO:0000256" key="5">
    <source>
        <dbReference type="ARBA" id="ARBA00022679"/>
    </source>
</evidence>
<dbReference type="Gene3D" id="3.30.70.270">
    <property type="match status" value="1"/>
</dbReference>
<comment type="subcellular location">
    <subcellularLocation>
        <location evidence="1 15">Cytoplasm</location>
    </subcellularLocation>
</comment>
<proteinExistence type="inferred from homology"/>
<keyword evidence="3 15" id="KW-0515">Mutator protein</keyword>
<dbReference type="HAMAP" id="MF_01113">
    <property type="entry name" value="DNApol_IV"/>
    <property type="match status" value="1"/>
</dbReference>
<comment type="function">
    <text evidence="15">Poorly processive, error-prone DNA polymerase involved in untargeted mutagenesis. Copies undamaged DNA at stalled replication forks, which arise in vivo from mismatched or misaligned primer ends. These misaligned primers can be extended by PolIV. Exhibits no 3'-5' exonuclease (proofreading) activity. May be involved in translesional synthesis, in conjunction with the beta clamp from PolIII.</text>
</comment>
<dbReference type="NCBIfam" id="NF002677">
    <property type="entry name" value="PRK02406.1"/>
    <property type="match status" value="1"/>
</dbReference>
<dbReference type="RefSeq" id="WP_097112118.1">
    <property type="nucleotide sequence ID" value="NZ_OBEB01000006.1"/>
</dbReference>
<keyword evidence="12 15" id="KW-0238">DNA-binding</keyword>
<evidence type="ECO:0000256" key="3">
    <source>
        <dbReference type="ARBA" id="ARBA00022457"/>
    </source>
</evidence>
<feature type="binding site" evidence="15">
    <location>
        <position position="106"/>
    </location>
    <ligand>
        <name>Mg(2+)</name>
        <dbReference type="ChEBI" id="CHEBI:18420"/>
    </ligand>
</feature>
<comment type="catalytic activity">
    <reaction evidence="14 15">
        <text>DNA(n) + a 2'-deoxyribonucleoside 5'-triphosphate = DNA(n+1) + diphosphate</text>
        <dbReference type="Rhea" id="RHEA:22508"/>
        <dbReference type="Rhea" id="RHEA-COMP:17339"/>
        <dbReference type="Rhea" id="RHEA-COMP:17340"/>
        <dbReference type="ChEBI" id="CHEBI:33019"/>
        <dbReference type="ChEBI" id="CHEBI:61560"/>
        <dbReference type="ChEBI" id="CHEBI:173112"/>
        <dbReference type="EC" id="2.7.7.7"/>
    </reaction>
</comment>
<evidence type="ECO:0000256" key="7">
    <source>
        <dbReference type="ARBA" id="ARBA00022705"/>
    </source>
</evidence>
<evidence type="ECO:0000256" key="14">
    <source>
        <dbReference type="ARBA" id="ARBA00049244"/>
    </source>
</evidence>
<dbReference type="EMBL" id="OBEB01000006">
    <property type="protein sequence ID" value="SNY55614.1"/>
    <property type="molecule type" value="Genomic_DNA"/>
</dbReference>
<feature type="active site" evidence="15">
    <location>
        <position position="107"/>
    </location>
</feature>
<evidence type="ECO:0000256" key="4">
    <source>
        <dbReference type="ARBA" id="ARBA00022490"/>
    </source>
</evidence>
<dbReference type="GO" id="GO:0009432">
    <property type="term" value="P:SOS response"/>
    <property type="evidence" value="ECO:0007669"/>
    <property type="project" value="TreeGrafter"/>
</dbReference>
<dbReference type="InterPro" id="IPR036775">
    <property type="entry name" value="DNA_pol_Y-fam_lit_finger_sf"/>
</dbReference>
<dbReference type="Gene3D" id="3.40.1170.60">
    <property type="match status" value="1"/>
</dbReference>
<dbReference type="Gene3D" id="3.30.1490.100">
    <property type="entry name" value="DNA polymerase, Y-family, little finger domain"/>
    <property type="match status" value="1"/>
</dbReference>
<evidence type="ECO:0000256" key="12">
    <source>
        <dbReference type="ARBA" id="ARBA00023125"/>
    </source>
</evidence>
<dbReference type="OrthoDB" id="9808813at2"/>
<keyword evidence="10 15" id="KW-0460">Magnesium</keyword>
<feature type="binding site" evidence="15">
    <location>
        <position position="11"/>
    </location>
    <ligand>
        <name>Mg(2+)</name>
        <dbReference type="ChEBI" id="CHEBI:18420"/>
    </ligand>
</feature>
<keyword evidence="5 15" id="KW-0808">Transferase</keyword>
<evidence type="ECO:0000256" key="2">
    <source>
        <dbReference type="ARBA" id="ARBA00010945"/>
    </source>
</evidence>
<evidence type="ECO:0000256" key="15">
    <source>
        <dbReference type="HAMAP-Rule" id="MF_01113"/>
    </source>
</evidence>
<dbReference type="GO" id="GO:0000287">
    <property type="term" value="F:magnesium ion binding"/>
    <property type="evidence" value="ECO:0007669"/>
    <property type="project" value="UniProtKB-UniRule"/>
</dbReference>
<evidence type="ECO:0000313" key="18">
    <source>
        <dbReference type="Proteomes" id="UP000219353"/>
    </source>
</evidence>
<dbReference type="InterPro" id="IPR043128">
    <property type="entry name" value="Rev_trsase/Diguanyl_cyclase"/>
</dbReference>
<keyword evidence="11 15" id="KW-0239">DNA-directed DNA polymerase</keyword>
<feature type="domain" description="UmuC" evidence="16">
    <location>
        <begin position="7"/>
        <end position="188"/>
    </location>
</feature>
<comment type="subunit">
    <text evidence="15">Monomer.</text>
</comment>
<dbReference type="PROSITE" id="PS50173">
    <property type="entry name" value="UMUC"/>
    <property type="match status" value="1"/>
</dbReference>
<feature type="site" description="Substrate discrimination" evidence="15">
    <location>
        <position position="16"/>
    </location>
</feature>
<dbReference type="GO" id="GO:0042276">
    <property type="term" value="P:error-prone translesion synthesis"/>
    <property type="evidence" value="ECO:0007669"/>
    <property type="project" value="TreeGrafter"/>
</dbReference>
<dbReference type="Pfam" id="PF21999">
    <property type="entry name" value="IMS_HHH_1"/>
    <property type="match status" value="1"/>
</dbReference>
<dbReference type="InterPro" id="IPR053848">
    <property type="entry name" value="IMS_HHH_1"/>
</dbReference>
<protein>
    <recommendedName>
        <fullName evidence="15">DNA polymerase IV</fullName>
        <shortName evidence="15">Pol IV</shortName>
        <ecNumber evidence="15">2.7.7.7</ecNumber>
    </recommendedName>
</protein>
<dbReference type="InterPro" id="IPR017961">
    <property type="entry name" value="DNA_pol_Y-fam_little_finger"/>
</dbReference>
<evidence type="ECO:0000256" key="10">
    <source>
        <dbReference type="ARBA" id="ARBA00022842"/>
    </source>
</evidence>
<evidence type="ECO:0000256" key="9">
    <source>
        <dbReference type="ARBA" id="ARBA00022763"/>
    </source>
</evidence>
<dbReference type="Pfam" id="PF11799">
    <property type="entry name" value="IMS_C"/>
    <property type="match status" value="1"/>
</dbReference>
<dbReference type="InterPro" id="IPR001126">
    <property type="entry name" value="UmuC"/>
</dbReference>
<dbReference type="CDD" id="cd03586">
    <property type="entry name" value="PolY_Pol_IV_kappa"/>
    <property type="match status" value="1"/>
</dbReference>
<sequence length="355" mass="38784">MVSQRKIIHIDMDCFFAAVEMRDNPTLANIPLAIGGSRSSRGVIATCNYPARAFGVRSAMPTGQALKLCPQLHLMAGNMEKYKTVSRQIRAIFQRYSDLVEPLSLDEAFIDVSDSSHFGGSATRIAADIRRVILAETGLTASAGVAPNKFLAKIASDENKPDGLFVITPGEVSAFVEKLPLAKIPGVGSKTAERLARLGLTHCKDIANCELAVLVKHFGAMADSLIKRSQGIDERPVRVERQAKSVGVEQTLAVDIDVYQNCVEALSSLWPKLQLRLANQGDKGLQKIGVKLKFSDFRQTTVECQAQTASLEQFLPLLQQAWQRRQQQGVRLVGLQLGFNTPNPGQLCLPFDLQA</sequence>
<dbReference type="GO" id="GO:0006261">
    <property type="term" value="P:DNA-templated DNA replication"/>
    <property type="evidence" value="ECO:0007669"/>
    <property type="project" value="UniProtKB-UniRule"/>
</dbReference>
<dbReference type="Pfam" id="PF00817">
    <property type="entry name" value="IMS"/>
    <property type="match status" value="1"/>
</dbReference>
<keyword evidence="6 15" id="KW-0548">Nucleotidyltransferase</keyword>
<name>A0A285J5R2_9GAMM</name>
<accession>A0A285J5R2</accession>
<dbReference type="GO" id="GO:0006281">
    <property type="term" value="P:DNA repair"/>
    <property type="evidence" value="ECO:0007669"/>
    <property type="project" value="UniProtKB-UniRule"/>
</dbReference>
<evidence type="ECO:0000256" key="8">
    <source>
        <dbReference type="ARBA" id="ARBA00022723"/>
    </source>
</evidence>
<dbReference type="InterPro" id="IPR043502">
    <property type="entry name" value="DNA/RNA_pol_sf"/>
</dbReference>
<dbReference type="InterPro" id="IPR050116">
    <property type="entry name" value="DNA_polymerase-Y"/>
</dbReference>
<keyword evidence="13 15" id="KW-0234">DNA repair</keyword>
<dbReference type="GO" id="GO:0003887">
    <property type="term" value="F:DNA-directed DNA polymerase activity"/>
    <property type="evidence" value="ECO:0007669"/>
    <property type="project" value="UniProtKB-UniRule"/>
</dbReference>
<dbReference type="InterPro" id="IPR022880">
    <property type="entry name" value="DNApol_IV"/>
</dbReference>
<keyword evidence="18" id="KW-1185">Reference proteome</keyword>
<keyword evidence="4 15" id="KW-0963">Cytoplasm</keyword>
<dbReference type="FunFam" id="3.40.1170.60:FF:000001">
    <property type="entry name" value="DNA polymerase IV"/>
    <property type="match status" value="1"/>
</dbReference>
<comment type="similarity">
    <text evidence="2 15">Belongs to the DNA polymerase type-Y family.</text>
</comment>
<dbReference type="PANTHER" id="PTHR11076">
    <property type="entry name" value="DNA REPAIR POLYMERASE UMUC / TRANSFERASE FAMILY MEMBER"/>
    <property type="match status" value="1"/>
</dbReference>
<comment type="cofactor">
    <cofactor evidence="15">
        <name>Mg(2+)</name>
        <dbReference type="ChEBI" id="CHEBI:18420"/>
    </cofactor>
    <text evidence="15">Binds 2 magnesium ions per subunit.</text>
</comment>
<dbReference type="Gene3D" id="1.10.150.20">
    <property type="entry name" value="5' to 3' exonuclease, C-terminal subdomain"/>
    <property type="match status" value="1"/>
</dbReference>
<dbReference type="GO" id="GO:0005829">
    <property type="term" value="C:cytosol"/>
    <property type="evidence" value="ECO:0007669"/>
    <property type="project" value="TreeGrafter"/>
</dbReference>
<reference evidence="18" key="1">
    <citation type="submission" date="2017-09" db="EMBL/GenBank/DDBJ databases">
        <authorList>
            <person name="Varghese N."/>
            <person name="Submissions S."/>
        </authorList>
    </citation>
    <scope>NUCLEOTIDE SEQUENCE [LARGE SCALE GENOMIC DNA]</scope>
    <source>
        <strain evidence="18">CGMCC 1.12461</strain>
    </source>
</reference>
<evidence type="ECO:0000256" key="11">
    <source>
        <dbReference type="ARBA" id="ARBA00022932"/>
    </source>
</evidence>
<dbReference type="AlphaFoldDB" id="A0A285J5R2"/>
<keyword evidence="7 15" id="KW-0235">DNA replication</keyword>
<dbReference type="PANTHER" id="PTHR11076:SF33">
    <property type="entry name" value="DNA POLYMERASE KAPPA"/>
    <property type="match status" value="1"/>
</dbReference>
<evidence type="ECO:0000313" key="17">
    <source>
        <dbReference type="EMBL" id="SNY55614.1"/>
    </source>
</evidence>
<evidence type="ECO:0000256" key="13">
    <source>
        <dbReference type="ARBA" id="ARBA00023204"/>
    </source>
</evidence>
<evidence type="ECO:0000256" key="6">
    <source>
        <dbReference type="ARBA" id="ARBA00022695"/>
    </source>
</evidence>
<keyword evidence="9 15" id="KW-0227">DNA damage</keyword>
<keyword evidence="8 15" id="KW-0479">Metal-binding</keyword>
<organism evidence="17 18">
    <name type="scientific">Arsukibacterium tuosuense</name>
    <dbReference type="NCBI Taxonomy" id="1323745"/>
    <lineage>
        <taxon>Bacteria</taxon>
        <taxon>Pseudomonadati</taxon>
        <taxon>Pseudomonadota</taxon>
        <taxon>Gammaproteobacteria</taxon>
        <taxon>Chromatiales</taxon>
        <taxon>Chromatiaceae</taxon>
        <taxon>Arsukibacterium</taxon>
    </lineage>
</organism>
<dbReference type="SUPFAM" id="SSF100879">
    <property type="entry name" value="Lesion bypass DNA polymerase (Y-family), little finger domain"/>
    <property type="match status" value="1"/>
</dbReference>
<evidence type="ECO:0000259" key="16">
    <source>
        <dbReference type="PROSITE" id="PS50173"/>
    </source>
</evidence>
<dbReference type="SUPFAM" id="SSF56672">
    <property type="entry name" value="DNA/RNA polymerases"/>
    <property type="match status" value="1"/>
</dbReference>
<dbReference type="Proteomes" id="UP000219353">
    <property type="component" value="Unassembled WGS sequence"/>
</dbReference>